<feature type="non-terminal residue" evidence="5">
    <location>
        <position position="1"/>
    </location>
</feature>
<dbReference type="PIRSF" id="PIRSF002849">
    <property type="entry name" value="AAA_ATPase_chaperone_MoxR_prd"/>
    <property type="match status" value="1"/>
</dbReference>
<evidence type="ECO:0000313" key="5">
    <source>
        <dbReference type="EMBL" id="SVA28311.1"/>
    </source>
</evidence>
<dbReference type="PANTHER" id="PTHR42759">
    <property type="entry name" value="MOXR FAMILY PROTEIN"/>
    <property type="match status" value="1"/>
</dbReference>
<dbReference type="SUPFAM" id="SSF52540">
    <property type="entry name" value="P-loop containing nucleoside triphosphate hydrolases"/>
    <property type="match status" value="1"/>
</dbReference>
<keyword evidence="1" id="KW-0547">Nucleotide-binding</keyword>
<dbReference type="InterPro" id="IPR050764">
    <property type="entry name" value="CbbQ/NirQ/NorQ/GpvN"/>
</dbReference>
<keyword evidence="2" id="KW-0067">ATP-binding</keyword>
<protein>
    <recommendedName>
        <fullName evidence="6">AAA+ ATPase domain-containing protein</fullName>
    </recommendedName>
</protein>
<dbReference type="PANTHER" id="PTHR42759:SF5">
    <property type="entry name" value="METHANOL DEHYDROGENASE REGULATOR"/>
    <property type="match status" value="1"/>
</dbReference>
<dbReference type="InterPro" id="IPR011703">
    <property type="entry name" value="ATPase_AAA-3"/>
</dbReference>
<evidence type="ECO:0000256" key="1">
    <source>
        <dbReference type="ARBA" id="ARBA00022741"/>
    </source>
</evidence>
<feature type="domain" description="ATPase AAA-3" evidence="3">
    <location>
        <begin position="47"/>
        <end position="177"/>
    </location>
</feature>
<reference evidence="5" key="1">
    <citation type="submission" date="2018-05" db="EMBL/GenBank/DDBJ databases">
        <authorList>
            <person name="Lanie J.A."/>
            <person name="Ng W.-L."/>
            <person name="Kazmierczak K.M."/>
            <person name="Andrzejewski T.M."/>
            <person name="Davidsen T.M."/>
            <person name="Wayne K.J."/>
            <person name="Tettelin H."/>
            <person name="Glass J.I."/>
            <person name="Rusch D."/>
            <person name="Podicherti R."/>
            <person name="Tsui H.-C.T."/>
            <person name="Winkler M.E."/>
        </authorList>
    </citation>
    <scope>NUCLEOTIDE SEQUENCE</scope>
</reference>
<dbReference type="FunFam" id="3.40.50.300:FF:000640">
    <property type="entry name" value="MoxR family ATPase"/>
    <property type="match status" value="1"/>
</dbReference>
<dbReference type="Gene3D" id="1.10.8.80">
    <property type="entry name" value="Magnesium chelatase subunit I, C-Terminal domain"/>
    <property type="match status" value="1"/>
</dbReference>
<dbReference type="Gene3D" id="3.40.50.300">
    <property type="entry name" value="P-loop containing nucleotide triphosphate hydrolases"/>
    <property type="match status" value="1"/>
</dbReference>
<evidence type="ECO:0000259" key="4">
    <source>
        <dbReference type="Pfam" id="PF17863"/>
    </source>
</evidence>
<dbReference type="EMBL" id="UINC01006567">
    <property type="protein sequence ID" value="SVA28311.1"/>
    <property type="molecule type" value="Genomic_DNA"/>
</dbReference>
<dbReference type="Pfam" id="PF07726">
    <property type="entry name" value="AAA_3"/>
    <property type="match status" value="1"/>
</dbReference>
<organism evidence="5">
    <name type="scientific">marine metagenome</name>
    <dbReference type="NCBI Taxonomy" id="408172"/>
    <lineage>
        <taxon>unclassified sequences</taxon>
        <taxon>metagenomes</taxon>
        <taxon>ecological metagenomes</taxon>
    </lineage>
</organism>
<dbReference type="InterPro" id="IPR027417">
    <property type="entry name" value="P-loop_NTPase"/>
</dbReference>
<gene>
    <name evidence="5" type="ORF">METZ01_LOCUS81165</name>
</gene>
<dbReference type="CDD" id="cd00009">
    <property type="entry name" value="AAA"/>
    <property type="match status" value="1"/>
</dbReference>
<dbReference type="InterPro" id="IPR041628">
    <property type="entry name" value="ChlI/MoxR_AAA_lid"/>
</dbReference>
<dbReference type="GO" id="GO:0016887">
    <property type="term" value="F:ATP hydrolysis activity"/>
    <property type="evidence" value="ECO:0007669"/>
    <property type="project" value="InterPro"/>
</dbReference>
<evidence type="ECO:0008006" key="6">
    <source>
        <dbReference type="Google" id="ProtNLM"/>
    </source>
</evidence>
<proteinExistence type="predicted"/>
<dbReference type="GO" id="GO:0005524">
    <property type="term" value="F:ATP binding"/>
    <property type="evidence" value="ECO:0007669"/>
    <property type="project" value="UniProtKB-KW"/>
</dbReference>
<dbReference type="AlphaFoldDB" id="A0A381UKP2"/>
<evidence type="ECO:0000256" key="2">
    <source>
        <dbReference type="ARBA" id="ARBA00022840"/>
    </source>
</evidence>
<accession>A0A381UKP2</accession>
<sequence>VNHISTNNAKQARADLLENLMVEVEKVFVGKRFVLELAVTSFLAKGHLLIEDIPGVGKTTLAKALSKALALDFSRIQFTSDMLPSDILGTSVFNPSTAEFSFRPGPIFSNIILADEINRTSPRTQSALLEGMNENQVTIDRETYPLPDPFFVLATQNPKEIQGTYFLPESQIDRFLLSVTIGYPESSIEKSIIGGQNHNESFDQINKVLDLQQIEDLLKSVGTVATREEITGYVHSIITATREDDDFDLGASTRAGIQMMAASRGYAVVKGRDYVTPDDVQTVAPYVLAHRLTLKESSSIIGDRNQILSKIEGILSSTPVP</sequence>
<name>A0A381UKP2_9ZZZZ</name>
<feature type="domain" description="ChlI/MoxR AAA lid" evidence="4">
    <location>
        <begin position="240"/>
        <end position="298"/>
    </location>
</feature>
<dbReference type="Pfam" id="PF17863">
    <property type="entry name" value="AAA_lid_2"/>
    <property type="match status" value="1"/>
</dbReference>
<evidence type="ECO:0000259" key="3">
    <source>
        <dbReference type="Pfam" id="PF07726"/>
    </source>
</evidence>